<dbReference type="GO" id="GO:0003677">
    <property type="term" value="F:DNA binding"/>
    <property type="evidence" value="ECO:0007669"/>
    <property type="project" value="UniProtKB-KW"/>
</dbReference>
<dbReference type="STRING" id="396014.BF93_12440"/>
<dbReference type="PROSITE" id="PS50995">
    <property type="entry name" value="HTH_MARR_2"/>
    <property type="match status" value="1"/>
</dbReference>
<keyword evidence="3" id="KW-0804">Transcription</keyword>
<evidence type="ECO:0000313" key="6">
    <source>
        <dbReference type="Proteomes" id="UP000023067"/>
    </source>
</evidence>
<gene>
    <name evidence="5" type="ORF">BF93_12440</name>
</gene>
<dbReference type="AlphaFoldDB" id="Z9JX82"/>
<dbReference type="SMART" id="SM00347">
    <property type="entry name" value="HTH_MARR"/>
    <property type="match status" value="1"/>
</dbReference>
<sequence>MTQPPPLASLVGYRLKQAQAVLRARMDEALRPLELTTAQYATLELLSRNPGASTSQLARDAFVTRQTMSTLLIGLEKRGIVERTRGDAGGRALPTLLTEKGEAMRAQAAEVALGIERRMVEHLDESQAAALHEALGRCIEALEP</sequence>
<evidence type="ECO:0000256" key="3">
    <source>
        <dbReference type="ARBA" id="ARBA00023163"/>
    </source>
</evidence>
<name>Z9JX82_9MICO</name>
<reference evidence="5 6" key="1">
    <citation type="submission" date="2014-02" db="EMBL/GenBank/DDBJ databases">
        <title>Genome sequence of Brachybacterium phenoliresistens strain W13A50.</title>
        <authorList>
            <person name="Wang X."/>
        </authorList>
    </citation>
    <scope>NUCLEOTIDE SEQUENCE [LARGE SCALE GENOMIC DNA]</scope>
    <source>
        <strain evidence="5 6">W13A50</strain>
    </source>
</reference>
<dbReference type="InterPro" id="IPR036390">
    <property type="entry name" value="WH_DNA-bd_sf"/>
</dbReference>
<keyword evidence="6" id="KW-1185">Reference proteome</keyword>
<dbReference type="EMBL" id="JDYK01000003">
    <property type="protein sequence ID" value="EWS82397.1"/>
    <property type="molecule type" value="Genomic_DNA"/>
</dbReference>
<dbReference type="Gene3D" id="1.10.10.10">
    <property type="entry name" value="Winged helix-like DNA-binding domain superfamily/Winged helix DNA-binding domain"/>
    <property type="match status" value="1"/>
</dbReference>
<keyword evidence="1" id="KW-0805">Transcription regulation</keyword>
<protein>
    <submittedName>
        <fullName evidence="5">MarR family transcriptional regulator</fullName>
    </submittedName>
</protein>
<dbReference type="PANTHER" id="PTHR42756:SF1">
    <property type="entry name" value="TRANSCRIPTIONAL REPRESSOR OF EMRAB OPERON"/>
    <property type="match status" value="1"/>
</dbReference>
<accession>Z9JX82</accession>
<dbReference type="PATRIC" id="fig|396014.3.peg.996"/>
<dbReference type="SUPFAM" id="SSF46785">
    <property type="entry name" value="Winged helix' DNA-binding domain"/>
    <property type="match status" value="1"/>
</dbReference>
<evidence type="ECO:0000256" key="2">
    <source>
        <dbReference type="ARBA" id="ARBA00023125"/>
    </source>
</evidence>
<organism evidence="5 6">
    <name type="scientific">Brachybacterium phenoliresistens</name>
    <dbReference type="NCBI Taxonomy" id="396014"/>
    <lineage>
        <taxon>Bacteria</taxon>
        <taxon>Bacillati</taxon>
        <taxon>Actinomycetota</taxon>
        <taxon>Actinomycetes</taxon>
        <taxon>Micrococcales</taxon>
        <taxon>Dermabacteraceae</taxon>
        <taxon>Brachybacterium</taxon>
    </lineage>
</organism>
<dbReference type="eggNOG" id="COG1846">
    <property type="taxonomic scope" value="Bacteria"/>
</dbReference>
<evidence type="ECO:0000313" key="5">
    <source>
        <dbReference type="EMBL" id="EWS82397.1"/>
    </source>
</evidence>
<comment type="caution">
    <text evidence="5">The sequence shown here is derived from an EMBL/GenBank/DDBJ whole genome shotgun (WGS) entry which is preliminary data.</text>
</comment>
<proteinExistence type="predicted"/>
<dbReference type="InterPro" id="IPR000835">
    <property type="entry name" value="HTH_MarR-typ"/>
</dbReference>
<dbReference type="HOGENOM" id="CLU_083287_4_4_11"/>
<dbReference type="PANTHER" id="PTHR42756">
    <property type="entry name" value="TRANSCRIPTIONAL REGULATOR, MARR"/>
    <property type="match status" value="1"/>
</dbReference>
<dbReference type="Proteomes" id="UP000023067">
    <property type="component" value="Unassembled WGS sequence"/>
</dbReference>
<feature type="domain" description="HTH marR-type" evidence="4">
    <location>
        <begin position="8"/>
        <end position="140"/>
    </location>
</feature>
<dbReference type="InterPro" id="IPR036388">
    <property type="entry name" value="WH-like_DNA-bd_sf"/>
</dbReference>
<dbReference type="RefSeq" id="WP_038370950.1">
    <property type="nucleotide sequence ID" value="NZ_KK069989.1"/>
</dbReference>
<dbReference type="Pfam" id="PF12802">
    <property type="entry name" value="MarR_2"/>
    <property type="match status" value="1"/>
</dbReference>
<dbReference type="GO" id="GO:0003700">
    <property type="term" value="F:DNA-binding transcription factor activity"/>
    <property type="evidence" value="ECO:0007669"/>
    <property type="project" value="InterPro"/>
</dbReference>
<keyword evidence="2" id="KW-0238">DNA-binding</keyword>
<dbReference type="OrthoDB" id="3177763at2"/>
<evidence type="ECO:0000259" key="4">
    <source>
        <dbReference type="PROSITE" id="PS50995"/>
    </source>
</evidence>
<evidence type="ECO:0000256" key="1">
    <source>
        <dbReference type="ARBA" id="ARBA00023015"/>
    </source>
</evidence>